<dbReference type="Proteomes" id="UP000239156">
    <property type="component" value="Unassembled WGS sequence"/>
</dbReference>
<feature type="domain" description="C2H2-type" evidence="7">
    <location>
        <begin position="152"/>
        <end position="180"/>
    </location>
</feature>
<evidence type="ECO:0000256" key="3">
    <source>
        <dbReference type="ARBA" id="ARBA00022771"/>
    </source>
</evidence>
<proteinExistence type="predicted"/>
<dbReference type="PANTHER" id="PTHR24409:SF295">
    <property type="entry name" value="AZ2-RELATED"/>
    <property type="match status" value="1"/>
</dbReference>
<dbReference type="PROSITE" id="PS00028">
    <property type="entry name" value="ZINC_FINGER_C2H2_1"/>
    <property type="match status" value="4"/>
</dbReference>
<dbReference type="SMART" id="SM00355">
    <property type="entry name" value="ZnF_C2H2"/>
    <property type="match status" value="4"/>
</dbReference>
<dbReference type="VEuPathDB" id="FungiDB:PSHT_15230"/>
<feature type="domain" description="C2H2-type" evidence="7">
    <location>
        <begin position="358"/>
        <end position="386"/>
    </location>
</feature>
<dbReference type="VEuPathDB" id="FungiDB:PSTT_10180"/>
<feature type="compositionally biased region" description="Low complexity" evidence="6">
    <location>
        <begin position="434"/>
        <end position="443"/>
    </location>
</feature>
<evidence type="ECO:0000256" key="4">
    <source>
        <dbReference type="ARBA" id="ARBA00022833"/>
    </source>
</evidence>
<evidence type="ECO:0000313" key="9">
    <source>
        <dbReference type="Proteomes" id="UP000239156"/>
    </source>
</evidence>
<feature type="compositionally biased region" description="Low complexity" evidence="6">
    <location>
        <begin position="516"/>
        <end position="529"/>
    </location>
</feature>
<sequence length="634" mass="70357">MVMDLLSSLESVIAMASTAASSSVDAAAAAAANRGAVDIPVSNFPFDPSLFSNNSTTTITPPTSSHDTQKNKRNRTRKRNNDNSNNNNQLIIPNHTQIDTSQVSSELIEQSLSPFRVGKNWACRICGREFTRRFNCTTHERTHLDLKERAQFQCRLCPRPFTRRHDLERHIHSVHPGHPIQRETEDLNSMPLIVNHHHHHQHQQPQSDFDLHHRSSNDNIIQSSLIDSRLHSDHLQILDQNNTTSHLEPLLLMNEPAAATTTTTMCTTTNQARSNTTATMVLSDQTNPPTAILTSGSIRGISQGIERVPIEQIQDYNPGMEIIFKFDKKWACGTCGRIFVRRNNCKAHEATHRDIREHQCSTCSRSFSRKHDLERHMSAVHPGVEYSDDGRGYDLELHHDHEEEEEEEEEDEDEEDEDDDHTSNQRKRRKQGTSSSGSSSGSSGSSGSGSGSDEVRTDEWTAIDPFILSLEDPSKSSALVTTTETTKTKTRKGKGTKRLKLTSTQSRVLPPQTHASPPRSSRMGSSSHPTPLPTKAPSRSTTTSSRVGQPVDRRNKAPVPPTTTTTATTSHDFNIFETFDRVDDSSSQLFSNNPIPSSIDLNLNTISSSSNSSGSGSGSDDLDLLSQLDPRLLC</sequence>
<evidence type="ECO:0000259" key="7">
    <source>
        <dbReference type="PROSITE" id="PS50157"/>
    </source>
</evidence>
<keyword evidence="1" id="KW-0479">Metal-binding</keyword>
<dbReference type="Pfam" id="PF00096">
    <property type="entry name" value="zf-C2H2"/>
    <property type="match status" value="2"/>
</dbReference>
<feature type="compositionally biased region" description="Low complexity" evidence="6">
    <location>
        <begin position="53"/>
        <end position="65"/>
    </location>
</feature>
<dbReference type="EMBL" id="PKSL01000108">
    <property type="protein sequence ID" value="POW04692.1"/>
    <property type="molecule type" value="Genomic_DNA"/>
</dbReference>
<organism evidence="8 9">
    <name type="scientific">Puccinia striiformis</name>
    <dbReference type="NCBI Taxonomy" id="27350"/>
    <lineage>
        <taxon>Eukaryota</taxon>
        <taxon>Fungi</taxon>
        <taxon>Dikarya</taxon>
        <taxon>Basidiomycota</taxon>
        <taxon>Pucciniomycotina</taxon>
        <taxon>Pucciniomycetes</taxon>
        <taxon>Pucciniales</taxon>
        <taxon>Pucciniaceae</taxon>
        <taxon>Puccinia</taxon>
    </lineage>
</organism>
<dbReference type="GO" id="GO:0008270">
    <property type="term" value="F:zinc ion binding"/>
    <property type="evidence" value="ECO:0007669"/>
    <property type="project" value="UniProtKB-KW"/>
</dbReference>
<dbReference type="GO" id="GO:0000981">
    <property type="term" value="F:DNA-binding transcription factor activity, RNA polymerase II-specific"/>
    <property type="evidence" value="ECO:0007669"/>
    <property type="project" value="TreeGrafter"/>
</dbReference>
<dbReference type="InterPro" id="IPR036236">
    <property type="entry name" value="Znf_C2H2_sf"/>
</dbReference>
<keyword evidence="4" id="KW-0862">Zinc</keyword>
<protein>
    <recommendedName>
        <fullName evidence="7">C2H2-type domain-containing protein</fullName>
    </recommendedName>
</protein>
<dbReference type="GO" id="GO:0000977">
    <property type="term" value="F:RNA polymerase II transcription regulatory region sequence-specific DNA binding"/>
    <property type="evidence" value="ECO:0007669"/>
    <property type="project" value="TreeGrafter"/>
</dbReference>
<feature type="compositionally biased region" description="Acidic residues" evidence="6">
    <location>
        <begin position="402"/>
        <end position="420"/>
    </location>
</feature>
<feature type="region of interest" description="Disordered" evidence="6">
    <location>
        <begin position="399"/>
        <end position="570"/>
    </location>
</feature>
<comment type="caution">
    <text evidence="8">The sequence shown here is derived from an EMBL/GenBank/DDBJ whole genome shotgun (WGS) entry which is preliminary data.</text>
</comment>
<name>A0A2S4V576_9BASI</name>
<evidence type="ECO:0000256" key="1">
    <source>
        <dbReference type="ARBA" id="ARBA00022723"/>
    </source>
</evidence>
<feature type="region of interest" description="Disordered" evidence="6">
    <location>
        <begin position="53"/>
        <end position="95"/>
    </location>
</feature>
<reference evidence="8" key="1">
    <citation type="submission" date="2017-12" db="EMBL/GenBank/DDBJ databases">
        <title>Gene loss provides genomic basis for host adaptation in cereal stripe rust fungi.</title>
        <authorList>
            <person name="Xia C."/>
        </authorList>
    </citation>
    <scope>NUCLEOTIDE SEQUENCE [LARGE SCALE GENOMIC DNA]</scope>
    <source>
        <strain evidence="8">93-210</strain>
    </source>
</reference>
<keyword evidence="3 5" id="KW-0863">Zinc-finger</keyword>
<keyword evidence="2" id="KW-0677">Repeat</keyword>
<keyword evidence="9" id="KW-1185">Reference proteome</keyword>
<evidence type="ECO:0000313" key="8">
    <source>
        <dbReference type="EMBL" id="POW04692.1"/>
    </source>
</evidence>
<dbReference type="PROSITE" id="PS50157">
    <property type="entry name" value="ZINC_FINGER_C2H2_2"/>
    <property type="match status" value="4"/>
</dbReference>
<feature type="compositionally biased region" description="Polar residues" evidence="6">
    <location>
        <begin position="537"/>
        <end position="547"/>
    </location>
</feature>
<gene>
    <name evidence="8" type="ORF">PSTT_10180</name>
</gene>
<feature type="compositionally biased region" description="Basic residues" evidence="6">
    <location>
        <begin position="488"/>
        <end position="500"/>
    </location>
</feature>
<dbReference type="GO" id="GO:0005634">
    <property type="term" value="C:nucleus"/>
    <property type="evidence" value="ECO:0007669"/>
    <property type="project" value="TreeGrafter"/>
</dbReference>
<feature type="domain" description="C2H2-type" evidence="7">
    <location>
        <begin position="330"/>
        <end position="357"/>
    </location>
</feature>
<dbReference type="PANTHER" id="PTHR24409">
    <property type="entry name" value="ZINC FINGER PROTEIN 142"/>
    <property type="match status" value="1"/>
</dbReference>
<feature type="domain" description="C2H2-type" evidence="7">
    <location>
        <begin position="121"/>
        <end position="148"/>
    </location>
</feature>
<evidence type="ECO:0000256" key="5">
    <source>
        <dbReference type="PROSITE-ProRule" id="PRU00042"/>
    </source>
</evidence>
<dbReference type="SUPFAM" id="SSF57667">
    <property type="entry name" value="beta-beta-alpha zinc fingers"/>
    <property type="match status" value="2"/>
</dbReference>
<dbReference type="Gene3D" id="3.30.160.60">
    <property type="entry name" value="Classic Zinc Finger"/>
    <property type="match status" value="2"/>
</dbReference>
<accession>A0A2S4V576</accession>
<evidence type="ECO:0000256" key="6">
    <source>
        <dbReference type="SAM" id="MobiDB-lite"/>
    </source>
</evidence>
<dbReference type="InterPro" id="IPR013087">
    <property type="entry name" value="Znf_C2H2_type"/>
</dbReference>
<dbReference type="AlphaFoldDB" id="A0A2S4V576"/>
<evidence type="ECO:0000256" key="2">
    <source>
        <dbReference type="ARBA" id="ARBA00022737"/>
    </source>
</evidence>